<dbReference type="Proteomes" id="UP000448943">
    <property type="component" value="Unassembled WGS sequence"/>
</dbReference>
<keyword evidence="2" id="KW-0326">Glycosidase</keyword>
<sequence length="345" mass="38039">MLAIAPFLGVFILLCISTIQINISESRLPSVSIVSIKEQSEGMLLDLNEAKIQIDGIHSSLSNLFEIYNKSADTANQLVHVASAQVNKPGIIYDKRILSKLGSPIKHIQSDKIDLKLFNIVEDHYRGHALKVELKSMEGMDMVLAKNELGKSETTLQAVQRTGAIAGINAGGFADDFRTGKRYPLSTTIVDGNYVTGFEASFKDLFFVGINDNGKLIGGKFYQKSDLDQLQPKFGATFVPILIQNQIKQTIPQKWLTSPKRAARTVIANYKNDHLLFLVTEGQDTQGNYGASLIEMQDKLMELGVIDAYNLDGGGSTSFVLNHSIINQPSDGNLRPLSTHFLFFK</sequence>
<feature type="domain" description="Phosphodiester glycosidase" evidence="1">
    <location>
        <begin position="163"/>
        <end position="344"/>
    </location>
</feature>
<dbReference type="Pfam" id="PF09992">
    <property type="entry name" value="NAGPA"/>
    <property type="match status" value="1"/>
</dbReference>
<organism evidence="2 3">
    <name type="scientific">Chengkuizengella marina</name>
    <dbReference type="NCBI Taxonomy" id="2507566"/>
    <lineage>
        <taxon>Bacteria</taxon>
        <taxon>Bacillati</taxon>
        <taxon>Bacillota</taxon>
        <taxon>Bacilli</taxon>
        <taxon>Bacillales</taxon>
        <taxon>Paenibacillaceae</taxon>
        <taxon>Chengkuizengella</taxon>
    </lineage>
</organism>
<evidence type="ECO:0000313" key="3">
    <source>
        <dbReference type="Proteomes" id="UP000448943"/>
    </source>
</evidence>
<dbReference type="OrthoDB" id="9816453at2"/>
<dbReference type="PANTHER" id="PTHR40446:SF2">
    <property type="entry name" value="N-ACETYLGLUCOSAMINE-1-PHOSPHODIESTER ALPHA-N-ACETYLGLUCOSAMINIDASE"/>
    <property type="match status" value="1"/>
</dbReference>
<dbReference type="EMBL" id="SIJB01000030">
    <property type="protein sequence ID" value="NBI30295.1"/>
    <property type="molecule type" value="Genomic_DNA"/>
</dbReference>
<dbReference type="AlphaFoldDB" id="A0A6N9Q5Z2"/>
<proteinExistence type="predicted"/>
<keyword evidence="3" id="KW-1185">Reference proteome</keyword>
<dbReference type="PANTHER" id="PTHR40446">
    <property type="entry name" value="N-ACETYLGLUCOSAMINE-1-PHOSPHODIESTER ALPHA-N-ACETYLGLUCOSAMINIDASE"/>
    <property type="match status" value="1"/>
</dbReference>
<dbReference type="InterPro" id="IPR018711">
    <property type="entry name" value="NAGPA"/>
</dbReference>
<gene>
    <name evidence="2" type="ORF">ERL59_15205</name>
</gene>
<keyword evidence="2" id="KW-0378">Hydrolase</keyword>
<dbReference type="GO" id="GO:0016798">
    <property type="term" value="F:hydrolase activity, acting on glycosyl bonds"/>
    <property type="evidence" value="ECO:0007669"/>
    <property type="project" value="UniProtKB-KW"/>
</dbReference>
<evidence type="ECO:0000313" key="2">
    <source>
        <dbReference type="EMBL" id="NBI30295.1"/>
    </source>
</evidence>
<evidence type="ECO:0000259" key="1">
    <source>
        <dbReference type="Pfam" id="PF09992"/>
    </source>
</evidence>
<reference evidence="2 3" key="1">
    <citation type="submission" date="2019-01" db="EMBL/GenBank/DDBJ databases">
        <title>Chengkuizengella sp. nov., isolated from deep-sea sediment of East Pacific Ocean.</title>
        <authorList>
            <person name="Yang J."/>
            <person name="Lai Q."/>
            <person name="Shao Z."/>
        </authorList>
    </citation>
    <scope>NUCLEOTIDE SEQUENCE [LARGE SCALE GENOMIC DNA]</scope>
    <source>
        <strain evidence="2 3">YPA3-1-1</strain>
    </source>
</reference>
<name>A0A6N9Q5Z2_9BACL</name>
<protein>
    <submittedName>
        <fullName evidence="2">Phosphodiester glycosidase family protein</fullName>
    </submittedName>
</protein>
<comment type="caution">
    <text evidence="2">The sequence shown here is derived from an EMBL/GenBank/DDBJ whole genome shotgun (WGS) entry which is preliminary data.</text>
</comment>
<accession>A0A6N9Q5Z2</accession>